<organism evidence="1 2">
    <name type="scientific">Actinomyces johnsonii F0510</name>
    <dbReference type="NCBI Taxonomy" id="1227262"/>
    <lineage>
        <taxon>Bacteria</taxon>
        <taxon>Bacillati</taxon>
        <taxon>Actinomycetota</taxon>
        <taxon>Actinomycetes</taxon>
        <taxon>Actinomycetales</taxon>
        <taxon>Actinomycetaceae</taxon>
        <taxon>Actinomyces</taxon>
    </lineage>
</organism>
<reference evidence="1 2" key="1">
    <citation type="submission" date="2013-06" db="EMBL/GenBank/DDBJ databases">
        <authorList>
            <person name="Weinstock G."/>
            <person name="Sodergren E."/>
            <person name="Lobos E.A."/>
            <person name="Fulton L."/>
            <person name="Fulton R."/>
            <person name="Courtney L."/>
            <person name="Fronick C."/>
            <person name="O'Laughlin M."/>
            <person name="Godfrey J."/>
            <person name="Wilson R.M."/>
            <person name="Miner T."/>
            <person name="Farmer C."/>
            <person name="Delehaunty K."/>
            <person name="Cordes M."/>
            <person name="Minx P."/>
            <person name="Tomlinson C."/>
            <person name="Chen J."/>
            <person name="Wollam A."/>
            <person name="Pepin K.H."/>
            <person name="Bhonagiri V."/>
            <person name="Zhang X."/>
            <person name="Warren W."/>
            <person name="Mitreva M."/>
            <person name="Mardis E.R."/>
            <person name="Wilson R.K."/>
        </authorList>
    </citation>
    <scope>NUCLEOTIDE SEQUENCE [LARGE SCALE GENOMIC DNA]</scope>
    <source>
        <strain evidence="1 2">F0510</strain>
    </source>
</reference>
<dbReference type="HOGENOM" id="CLU_2802726_0_0_11"/>
<protein>
    <submittedName>
        <fullName evidence="1">Uncharacterized protein</fullName>
    </submittedName>
</protein>
<dbReference type="AntiFam" id="ANF00006">
    <property type="entry name" value="Translation of CRISPR region"/>
</dbReference>
<gene>
    <name evidence="1" type="ORF">HMPREF1549_03410</name>
</gene>
<evidence type="ECO:0000313" key="1">
    <source>
        <dbReference type="EMBL" id="ERH14615.1"/>
    </source>
</evidence>
<name>U1PD64_9ACTO</name>
<dbReference type="AntiFam" id="ANF00057">
    <property type="entry name" value="Translation of E. coli type CRISPR repeat"/>
</dbReference>
<comment type="caution">
    <text evidence="1">The sequence shown here is derived from an EMBL/GenBank/DDBJ whole genome shotgun (WGS) entry which is preliminary data.</text>
</comment>
<proteinExistence type="predicted"/>
<accession>U1PD64</accession>
<sequence length="67" mass="7688">MPPQDFKDHPRSRGVYGARRPMVGRRAGSSPLARGLLIGVRLLRLRRRIIPARAGFTYVVHNQRARR</sequence>
<evidence type="ECO:0000313" key="2">
    <source>
        <dbReference type="Proteomes" id="UP000016498"/>
    </source>
</evidence>
<dbReference type="Proteomes" id="UP000016498">
    <property type="component" value="Unassembled WGS sequence"/>
</dbReference>
<dbReference type="AlphaFoldDB" id="U1PD64"/>
<dbReference type="EMBL" id="AWSD01000427">
    <property type="protein sequence ID" value="ERH14615.1"/>
    <property type="molecule type" value="Genomic_DNA"/>
</dbReference>